<evidence type="ECO:0000256" key="4">
    <source>
        <dbReference type="ARBA" id="ARBA00023212"/>
    </source>
</evidence>
<dbReference type="InterPro" id="IPR027417">
    <property type="entry name" value="P-loop_NTPase"/>
</dbReference>
<dbReference type="OMA" id="YEENKHG"/>
<dbReference type="GO" id="GO:0016887">
    <property type="term" value="F:ATP hydrolysis activity"/>
    <property type="evidence" value="ECO:0007669"/>
    <property type="project" value="TreeGrafter"/>
</dbReference>
<keyword evidence="4" id="KW-0206">Cytoskeleton</keyword>
<dbReference type="EMBL" id="ACPB03019209">
    <property type="status" value="NOT_ANNOTATED_CDS"/>
    <property type="molecule type" value="Genomic_DNA"/>
</dbReference>
<dbReference type="AlphaFoldDB" id="T1HIU0"/>
<evidence type="ECO:0000256" key="2">
    <source>
        <dbReference type="ARBA" id="ARBA00022741"/>
    </source>
</evidence>
<proteinExistence type="inferred from homology"/>
<evidence type="ECO:0000256" key="3">
    <source>
        <dbReference type="ARBA" id="ARBA00022840"/>
    </source>
</evidence>
<sequence>MHVRAPQDIDRYDPKFIYWEFQTDGIFCNSSQKDVYNQTVQDAVRRALNGEDFIVLAYGPSCTGKTYTMTGLRSNFEQRGIAPRILFNLFKLVDELAEVCNVKVYLSFLEFIDNEIRDLLSKKPNSVTKIQLVDTAGVESISSKVRSDSCQISSNMAMCWIDYVIANASQVHPDDERPIVVRASQLTEYIGPALIKGNVRLLCHVRLAKKDLLATLSAMKFGSEVKKLPLPELVYAKKPSTVLLIQSLQEENDSLKKQILLNELLKGEAGQTVLSQEELNHVSRVAEEYLQGRISSPNILSITDISILLPVLRHIYTRDLEEIKKEVERLEAHSPSKKSTLTTPAGLTAKRSKRGLASMSRLRSGFAASKSRQTLSTRKSQILAPKLSRTNKSLTGTVSTLSILDTDDITRNNAWEEFFRRYPELDKRLRLMRFNVVKALRDKEDAGKNAMKLRCRLDDARLKLEDAQWRRKATLGDTVGPDGHEIKSEAEKEAALEVMNINKEFLQARHQAAHTHSKYMDIMTMYNDLNETARLEFQEYMNKIYTTTLVLPDVEAEILEIDRQTGKTESRWSMSPQIKDEEDSHDGQRIYFENLQMSLHICSPK</sequence>
<dbReference type="VEuPathDB" id="VectorBase:RPRC003963"/>
<evidence type="ECO:0000256" key="1">
    <source>
        <dbReference type="ARBA" id="ARBA00004245"/>
    </source>
</evidence>
<dbReference type="InterPro" id="IPR036961">
    <property type="entry name" value="Kinesin_motor_dom_sf"/>
</dbReference>
<dbReference type="GO" id="GO:0005524">
    <property type="term" value="F:ATP binding"/>
    <property type="evidence" value="ECO:0007669"/>
    <property type="project" value="UniProtKB-UniRule"/>
</dbReference>
<evidence type="ECO:0000313" key="7">
    <source>
        <dbReference type="Proteomes" id="UP000015103"/>
    </source>
</evidence>
<dbReference type="HOGENOM" id="CLU_451540_0_0_1"/>
<dbReference type="EnsemblMetazoa" id="RPRC003963-RA">
    <property type="protein sequence ID" value="RPRC003963-PA"/>
    <property type="gene ID" value="RPRC003963"/>
</dbReference>
<dbReference type="GO" id="GO:0008017">
    <property type="term" value="F:microtubule binding"/>
    <property type="evidence" value="ECO:0007669"/>
    <property type="project" value="InterPro"/>
</dbReference>
<keyword evidence="2 5" id="KW-0547">Nucleotide-binding</keyword>
<dbReference type="PANTHER" id="PTHR24115">
    <property type="entry name" value="KINESIN-RELATED"/>
    <property type="match status" value="1"/>
</dbReference>
<accession>T1HIU0</accession>
<dbReference type="GO" id="GO:0007018">
    <property type="term" value="P:microtubule-based movement"/>
    <property type="evidence" value="ECO:0007669"/>
    <property type="project" value="InterPro"/>
</dbReference>
<dbReference type="GO" id="GO:0005874">
    <property type="term" value="C:microtubule"/>
    <property type="evidence" value="ECO:0007669"/>
    <property type="project" value="TreeGrafter"/>
</dbReference>
<name>T1HIU0_RHOPR</name>
<dbReference type="GO" id="GO:0003777">
    <property type="term" value="F:microtubule motor activity"/>
    <property type="evidence" value="ECO:0007669"/>
    <property type="project" value="InterPro"/>
</dbReference>
<dbReference type="InterPro" id="IPR027640">
    <property type="entry name" value="Kinesin-like_fam"/>
</dbReference>
<dbReference type="InParanoid" id="T1HIU0"/>
<feature type="binding site" evidence="5">
    <location>
        <begin position="59"/>
        <end position="66"/>
    </location>
    <ligand>
        <name>ATP</name>
        <dbReference type="ChEBI" id="CHEBI:30616"/>
    </ligand>
</feature>
<dbReference type="Proteomes" id="UP000015103">
    <property type="component" value="Unassembled WGS sequence"/>
</dbReference>
<keyword evidence="4" id="KW-0963">Cytoplasm</keyword>
<dbReference type="SMART" id="SM00129">
    <property type="entry name" value="KISc"/>
    <property type="match status" value="1"/>
</dbReference>
<evidence type="ECO:0000313" key="6">
    <source>
        <dbReference type="EnsemblMetazoa" id="RPRC003963-PA"/>
    </source>
</evidence>
<dbReference type="Pfam" id="PF00225">
    <property type="entry name" value="Kinesin"/>
    <property type="match status" value="1"/>
</dbReference>
<keyword evidence="3 5" id="KW-0067">ATP-binding</keyword>
<dbReference type="Gene3D" id="3.40.850.10">
    <property type="entry name" value="Kinesin motor domain"/>
    <property type="match status" value="2"/>
</dbReference>
<dbReference type="InterPro" id="IPR001752">
    <property type="entry name" value="Kinesin_motor_dom"/>
</dbReference>
<dbReference type="PROSITE" id="PS50067">
    <property type="entry name" value="KINESIN_MOTOR_2"/>
    <property type="match status" value="1"/>
</dbReference>
<comment type="subcellular location">
    <subcellularLocation>
        <location evidence="1">Cytoplasm</location>
        <location evidence="1">Cytoskeleton</location>
    </subcellularLocation>
</comment>
<dbReference type="GO" id="GO:0005871">
    <property type="term" value="C:kinesin complex"/>
    <property type="evidence" value="ECO:0007669"/>
    <property type="project" value="TreeGrafter"/>
</dbReference>
<comment type="similarity">
    <text evidence="5">Belongs to the TRAFAC class myosin-kinesin ATPase superfamily. Kinesin family.</text>
</comment>
<organism evidence="6 7">
    <name type="scientific">Rhodnius prolixus</name>
    <name type="common">Triatomid bug</name>
    <dbReference type="NCBI Taxonomy" id="13249"/>
    <lineage>
        <taxon>Eukaryota</taxon>
        <taxon>Metazoa</taxon>
        <taxon>Ecdysozoa</taxon>
        <taxon>Arthropoda</taxon>
        <taxon>Hexapoda</taxon>
        <taxon>Insecta</taxon>
        <taxon>Pterygota</taxon>
        <taxon>Neoptera</taxon>
        <taxon>Paraneoptera</taxon>
        <taxon>Hemiptera</taxon>
        <taxon>Heteroptera</taxon>
        <taxon>Panheteroptera</taxon>
        <taxon>Cimicomorpha</taxon>
        <taxon>Reduviidae</taxon>
        <taxon>Triatominae</taxon>
        <taxon>Rhodnius</taxon>
    </lineage>
</organism>
<dbReference type="STRING" id="13249.T1HIU0"/>
<protein>
    <submittedName>
        <fullName evidence="6">Kinesin motor domain-containing protein</fullName>
    </submittedName>
</protein>
<evidence type="ECO:0000256" key="5">
    <source>
        <dbReference type="PROSITE-ProRule" id="PRU00283"/>
    </source>
</evidence>
<keyword evidence="5" id="KW-0505">Motor protein</keyword>
<reference evidence="6" key="1">
    <citation type="submission" date="2015-05" db="UniProtKB">
        <authorList>
            <consortium name="EnsemblMetazoa"/>
        </authorList>
    </citation>
    <scope>IDENTIFICATION</scope>
</reference>
<dbReference type="SUPFAM" id="SSF52540">
    <property type="entry name" value="P-loop containing nucleoside triphosphate hydrolases"/>
    <property type="match status" value="1"/>
</dbReference>
<dbReference type="eggNOG" id="KOG4280">
    <property type="taxonomic scope" value="Eukaryota"/>
</dbReference>
<keyword evidence="7" id="KW-1185">Reference proteome</keyword>